<evidence type="ECO:0000313" key="2">
    <source>
        <dbReference type="Proteomes" id="UP000798662"/>
    </source>
</evidence>
<gene>
    <name evidence="1" type="ORF">I4F81_000475</name>
</gene>
<reference evidence="1" key="1">
    <citation type="submission" date="2019-11" db="EMBL/GenBank/DDBJ databases">
        <title>Nori genome reveals adaptations in red seaweeds to the harsh intertidal environment.</title>
        <authorList>
            <person name="Wang D."/>
            <person name="Mao Y."/>
        </authorList>
    </citation>
    <scope>NUCLEOTIDE SEQUENCE</scope>
    <source>
        <tissue evidence="1">Gametophyte</tissue>
    </source>
</reference>
<keyword evidence="2" id="KW-1185">Reference proteome</keyword>
<dbReference type="EMBL" id="CM020618">
    <property type="protein sequence ID" value="KAK1857861.1"/>
    <property type="molecule type" value="Genomic_DNA"/>
</dbReference>
<organism evidence="1 2">
    <name type="scientific">Pyropia yezoensis</name>
    <name type="common">Susabi-nori</name>
    <name type="synonym">Porphyra yezoensis</name>
    <dbReference type="NCBI Taxonomy" id="2788"/>
    <lineage>
        <taxon>Eukaryota</taxon>
        <taxon>Rhodophyta</taxon>
        <taxon>Bangiophyceae</taxon>
        <taxon>Bangiales</taxon>
        <taxon>Bangiaceae</taxon>
        <taxon>Pyropia</taxon>
    </lineage>
</organism>
<proteinExistence type="predicted"/>
<protein>
    <submittedName>
        <fullName evidence="1">Uncharacterized protein</fullName>
    </submittedName>
</protein>
<dbReference type="Proteomes" id="UP000798662">
    <property type="component" value="Chromosome 1"/>
</dbReference>
<sequence length="422" mass="46571">MPPGSGPGSLRGVPRKTIGRNARMRPSAAARFAALVTVTAAVDVLSNAVAMAVPRPRNTGIGRRSRLGMSDTLKALSDNDFRLLFRMERNDFNALLELVRDGLRTNHAMAILAAGQPIPADCRLALALRLLAGASYLDCMLAFGLGRCTVFDVFHQVLNVLDCTPELNNILFPTTQSDFDRQSHLFARDGRNPLRGCVSAIDGLAVRIRRPSVRDAPNPIAYYNRKGFFAVNVQAAVGADFKVQFLSAIATGSCHDSDAFSASGLSRHLAEDGSLPDGYWVAADDAYVAGRRVLTPWPGRNLPWERDSFNYYQSSARIFVEQTFGQLVGRWGILWKPILFSLPTATRSIRVCAKLHNFLIDRSSAVPPVLQDDTVGGSGEVLFQDRHDNDTRLRHRRRDGEKCPLRVAMTRFLKVNQVRRPA</sequence>
<evidence type="ECO:0000313" key="1">
    <source>
        <dbReference type="EMBL" id="KAK1857861.1"/>
    </source>
</evidence>
<name>A0ACC3BJD6_PYRYE</name>
<accession>A0ACC3BJD6</accession>
<comment type="caution">
    <text evidence="1">The sequence shown here is derived from an EMBL/GenBank/DDBJ whole genome shotgun (WGS) entry which is preliminary data.</text>
</comment>